<dbReference type="PANTHER" id="PTHR48022:SF42">
    <property type="entry name" value="MAJOR FACILITATOR SUPERFAMILY (MFS) PROFILE DOMAIN-CONTAINING PROTEIN"/>
    <property type="match status" value="1"/>
</dbReference>
<evidence type="ECO:0000256" key="6">
    <source>
        <dbReference type="SAM" id="Phobius"/>
    </source>
</evidence>
<reference evidence="7 8" key="1">
    <citation type="submission" date="2023-08" db="EMBL/GenBank/DDBJ databases">
        <authorList>
            <person name="Palmer J.M."/>
        </authorList>
    </citation>
    <scope>NUCLEOTIDE SEQUENCE [LARGE SCALE GENOMIC DNA]</scope>
    <source>
        <strain evidence="7 8">TWF481</strain>
    </source>
</reference>
<dbReference type="InterPro" id="IPR050360">
    <property type="entry name" value="MFS_Sugar_Transporters"/>
</dbReference>
<dbReference type="EMBL" id="JAVHJL010000002">
    <property type="protein sequence ID" value="KAK6509240.1"/>
    <property type="molecule type" value="Genomic_DNA"/>
</dbReference>
<feature type="region of interest" description="Disordered" evidence="5">
    <location>
        <begin position="72"/>
        <end position="113"/>
    </location>
</feature>
<dbReference type="Proteomes" id="UP001370758">
    <property type="component" value="Unassembled WGS sequence"/>
</dbReference>
<name>A0AAV9WIP3_9PEZI</name>
<gene>
    <name evidence="7" type="ORF">TWF481_003998</name>
</gene>
<dbReference type="GO" id="GO:0016020">
    <property type="term" value="C:membrane"/>
    <property type="evidence" value="ECO:0007669"/>
    <property type="project" value="UniProtKB-SubCell"/>
</dbReference>
<dbReference type="Gene3D" id="1.20.1250.20">
    <property type="entry name" value="MFS general substrate transporter like domains"/>
    <property type="match status" value="1"/>
</dbReference>
<evidence type="ECO:0000256" key="5">
    <source>
        <dbReference type="SAM" id="MobiDB-lite"/>
    </source>
</evidence>
<evidence type="ECO:0000313" key="7">
    <source>
        <dbReference type="EMBL" id="KAK6509240.1"/>
    </source>
</evidence>
<evidence type="ECO:0000256" key="4">
    <source>
        <dbReference type="ARBA" id="ARBA00023136"/>
    </source>
</evidence>
<feature type="transmembrane region" description="Helical" evidence="6">
    <location>
        <begin position="31"/>
        <end position="52"/>
    </location>
</feature>
<evidence type="ECO:0000256" key="3">
    <source>
        <dbReference type="ARBA" id="ARBA00022989"/>
    </source>
</evidence>
<keyword evidence="2 6" id="KW-0812">Transmembrane</keyword>
<keyword evidence="3 6" id="KW-1133">Transmembrane helix</keyword>
<dbReference type="Pfam" id="PF00083">
    <property type="entry name" value="Sugar_tr"/>
    <property type="match status" value="1"/>
</dbReference>
<evidence type="ECO:0000256" key="1">
    <source>
        <dbReference type="ARBA" id="ARBA00004141"/>
    </source>
</evidence>
<comment type="caution">
    <text evidence="7">The sequence shown here is derived from an EMBL/GenBank/DDBJ whole genome shotgun (WGS) entry which is preliminary data.</text>
</comment>
<keyword evidence="8" id="KW-1185">Reference proteome</keyword>
<dbReference type="PANTHER" id="PTHR48022">
    <property type="entry name" value="PLASTIDIC GLUCOSE TRANSPORTER 4"/>
    <property type="match status" value="1"/>
</dbReference>
<protein>
    <recommendedName>
        <fullName evidence="9">Major facilitator superfamily (MFS) profile domain-containing protein</fullName>
    </recommendedName>
</protein>
<evidence type="ECO:0008006" key="9">
    <source>
        <dbReference type="Google" id="ProtNLM"/>
    </source>
</evidence>
<dbReference type="SUPFAM" id="SSF103473">
    <property type="entry name" value="MFS general substrate transporter"/>
    <property type="match status" value="1"/>
</dbReference>
<keyword evidence="4 6" id="KW-0472">Membrane</keyword>
<accession>A0AAV9WIP3</accession>
<dbReference type="AlphaFoldDB" id="A0AAV9WIP3"/>
<dbReference type="InterPro" id="IPR036259">
    <property type="entry name" value="MFS_trans_sf"/>
</dbReference>
<comment type="subcellular location">
    <subcellularLocation>
        <location evidence="1">Membrane</location>
        <topology evidence="1">Multi-pass membrane protein</topology>
    </subcellularLocation>
</comment>
<organism evidence="7 8">
    <name type="scientific">Arthrobotrys musiformis</name>
    <dbReference type="NCBI Taxonomy" id="47236"/>
    <lineage>
        <taxon>Eukaryota</taxon>
        <taxon>Fungi</taxon>
        <taxon>Dikarya</taxon>
        <taxon>Ascomycota</taxon>
        <taxon>Pezizomycotina</taxon>
        <taxon>Orbiliomycetes</taxon>
        <taxon>Orbiliales</taxon>
        <taxon>Orbiliaceae</taxon>
        <taxon>Arthrobotrys</taxon>
    </lineage>
</organism>
<evidence type="ECO:0000256" key="2">
    <source>
        <dbReference type="ARBA" id="ARBA00022692"/>
    </source>
</evidence>
<feature type="compositionally biased region" description="Basic and acidic residues" evidence="5">
    <location>
        <begin position="72"/>
        <end position="95"/>
    </location>
</feature>
<proteinExistence type="predicted"/>
<feature type="compositionally biased region" description="Basic and acidic residues" evidence="5">
    <location>
        <begin position="102"/>
        <end position="113"/>
    </location>
</feature>
<dbReference type="GO" id="GO:0005351">
    <property type="term" value="F:carbohydrate:proton symporter activity"/>
    <property type="evidence" value="ECO:0007669"/>
    <property type="project" value="TreeGrafter"/>
</dbReference>
<dbReference type="InterPro" id="IPR005828">
    <property type="entry name" value="MFS_sugar_transport-like"/>
</dbReference>
<evidence type="ECO:0000313" key="8">
    <source>
        <dbReference type="Proteomes" id="UP001370758"/>
    </source>
</evidence>
<sequence>MLSVAITTANQWLWSFVISRVTPYMITSLGYGVYMLFASLMVGMSLWAWWFVPETKGRSLEEMEEVFGVAKRRGEEEGRAVGEERDIGVNEKDGSGKPTSGHVEDSSTSKESI</sequence>